<evidence type="ECO:0000256" key="2">
    <source>
        <dbReference type="ARBA" id="ARBA00023002"/>
    </source>
</evidence>
<feature type="domain" description="Nitroreductase" evidence="3">
    <location>
        <begin position="7"/>
        <end position="183"/>
    </location>
</feature>
<dbReference type="RefSeq" id="WP_066190337.1">
    <property type="nucleotide sequence ID" value="NZ_CP194732.1"/>
</dbReference>
<evidence type="ECO:0000256" key="1">
    <source>
        <dbReference type="ARBA" id="ARBA00007118"/>
    </source>
</evidence>
<evidence type="ECO:0000259" key="3">
    <source>
        <dbReference type="Pfam" id="PF00881"/>
    </source>
</evidence>
<reference evidence="4 5" key="1">
    <citation type="journal article" date="2010" name="Int. J. Syst. Evol. Microbiol.">
        <title>Bacillus horneckiae sp. nov., isolated from a spacecraft-assembly clean room.</title>
        <authorList>
            <person name="Vaishampayan P."/>
            <person name="Probst A."/>
            <person name="Krishnamurthi S."/>
            <person name="Ghosh S."/>
            <person name="Osman S."/>
            <person name="McDowall A."/>
            <person name="Ruckmani A."/>
            <person name="Mayilraj S."/>
            <person name="Venkateswaran K."/>
        </authorList>
    </citation>
    <scope>NUCLEOTIDE SEQUENCE [LARGE SCALE GENOMIC DNA]</scope>
    <source>
        <strain evidence="5">1PO1SC</strain>
    </source>
</reference>
<evidence type="ECO:0000313" key="5">
    <source>
        <dbReference type="Proteomes" id="UP000233343"/>
    </source>
</evidence>
<organism evidence="4 5">
    <name type="scientific">Cytobacillus horneckiae</name>
    <dbReference type="NCBI Taxonomy" id="549687"/>
    <lineage>
        <taxon>Bacteria</taxon>
        <taxon>Bacillati</taxon>
        <taxon>Bacillota</taxon>
        <taxon>Bacilli</taxon>
        <taxon>Bacillales</taxon>
        <taxon>Bacillaceae</taxon>
        <taxon>Cytobacillus</taxon>
    </lineage>
</organism>
<accession>A0A2N0ZA27</accession>
<keyword evidence="2" id="KW-0560">Oxidoreductase</keyword>
<dbReference type="InterPro" id="IPR029479">
    <property type="entry name" value="Nitroreductase"/>
</dbReference>
<dbReference type="Pfam" id="PF00881">
    <property type="entry name" value="Nitroreductase"/>
    <property type="match status" value="1"/>
</dbReference>
<dbReference type="GO" id="GO:0016491">
    <property type="term" value="F:oxidoreductase activity"/>
    <property type="evidence" value="ECO:0007669"/>
    <property type="project" value="UniProtKB-KW"/>
</dbReference>
<dbReference type="AlphaFoldDB" id="A0A2N0ZA27"/>
<dbReference type="PANTHER" id="PTHR43673">
    <property type="entry name" value="NAD(P)H NITROREDUCTASE YDGI-RELATED"/>
    <property type="match status" value="1"/>
</dbReference>
<dbReference type="CDD" id="cd02137">
    <property type="entry name" value="MhqN-like"/>
    <property type="match status" value="1"/>
</dbReference>
<dbReference type="InterPro" id="IPR000415">
    <property type="entry name" value="Nitroreductase-like"/>
</dbReference>
<dbReference type="PANTHER" id="PTHR43673:SF12">
    <property type="entry name" value="PROTEIN DRGA"/>
    <property type="match status" value="1"/>
</dbReference>
<dbReference type="Gene3D" id="3.40.109.10">
    <property type="entry name" value="NADH Oxidase"/>
    <property type="match status" value="1"/>
</dbReference>
<comment type="caution">
    <text evidence="4">The sequence shown here is derived from an EMBL/GenBank/DDBJ whole genome shotgun (WGS) entry which is preliminary data.</text>
</comment>
<proteinExistence type="inferred from homology"/>
<comment type="similarity">
    <text evidence="1">Belongs to the nitroreductase family.</text>
</comment>
<protein>
    <submittedName>
        <fullName evidence="4">Nitroreductase family protein</fullName>
    </submittedName>
</protein>
<dbReference type="Proteomes" id="UP000233343">
    <property type="component" value="Unassembled WGS sequence"/>
</dbReference>
<dbReference type="SUPFAM" id="SSF55469">
    <property type="entry name" value="FMN-dependent nitroreductase-like"/>
    <property type="match status" value="1"/>
</dbReference>
<dbReference type="EMBL" id="PISD01000069">
    <property type="protein sequence ID" value="PKG26362.1"/>
    <property type="molecule type" value="Genomic_DNA"/>
</dbReference>
<name>A0A2N0ZA27_9BACI</name>
<gene>
    <name evidence="4" type="ORF">CWS20_24405</name>
</gene>
<keyword evidence="5" id="KW-1185">Reference proteome</keyword>
<sequence>MDLKELIKNRRSANNFIEGIPITQNDLNPIFEDVKFAPSAFNLQHTEYIAVLDKDLKDKVYEAAYKQYKVKSASAVILVTADRLAYKQTERIHQGMLSLGMLTEFELTEMIEDNTHFYEGRGEAFQKEDAIRNASLSAMLFMLAAKNHGWDTCPMIGFDQEKIRNLLDIPSTHEIVLMITIGHEKMSNRRLRGYRKPVDEFVKIY</sequence>
<evidence type="ECO:0000313" key="4">
    <source>
        <dbReference type="EMBL" id="PKG26362.1"/>
    </source>
</evidence>